<proteinExistence type="predicted"/>
<accession>A3LXB6</accession>
<organism evidence="2 3">
    <name type="scientific">Scheffersomyces stipitis (strain ATCC 58785 / CBS 6054 / NBRC 10063 / NRRL Y-11545)</name>
    <name type="common">Yeast</name>
    <name type="synonym">Pichia stipitis</name>
    <dbReference type="NCBI Taxonomy" id="322104"/>
    <lineage>
        <taxon>Eukaryota</taxon>
        <taxon>Fungi</taxon>
        <taxon>Dikarya</taxon>
        <taxon>Ascomycota</taxon>
        <taxon>Saccharomycotina</taxon>
        <taxon>Pichiomycetes</taxon>
        <taxon>Debaryomycetaceae</taxon>
        <taxon>Scheffersomyces</taxon>
    </lineage>
</organism>
<dbReference type="OrthoDB" id="4022350at2759"/>
<dbReference type="HOGENOM" id="CLU_569848_0_0_1"/>
<sequence>MGFIKPGKALRRSRSMKKENSRGSTSDESPYKKSRSNTPTPEVSKIITDKVDDRVISFLERFPDDIAIRIFVCAGPDNSLPLLNRRFHSLFKVDTKAENKKIWPNLSLILQMIRSWYLFDLNSRLDFGVLKKKMAYYHKRLQDIQSRWDQQHDPQLLRRNHWHKQVSLTLLITQSNIEDFESDCFACAINEQILKLKFITLPILDELFHSRVMVTGNIAGKETSSRASIITYDNYLSEMKSRLKFLRIKFQEISFCFEKLDHAVVCNFEESDSLSQDSDRYLTQLQQHEEIILEGNHPLVEYDDENRIPGKDQIEFQNVVQNADSFKTFAFNSIIVSDSKPLPSWILRKGITSIRIFQIVERMKSFGYSLSESESLLSASLDNFRPNLIDLINTREISLANLVLLGPMSKVTDLMVINAFELFNIYEQEDCSKFGRNYAGDTVPEDISKLILNLLQIYYNSDHWNDTALWIYVVEIKSFSLVQVLMKFNEIPPHGIIGSMM</sequence>
<dbReference type="OMA" id="ERETMDQ"/>
<protein>
    <submittedName>
        <fullName evidence="2">Uncharacterized protein</fullName>
    </submittedName>
</protein>
<dbReference type="AlphaFoldDB" id="A3LXB6"/>
<reference evidence="2 3" key="1">
    <citation type="journal article" date="2007" name="Nat. Biotechnol.">
        <title>Genome sequence of the lignocellulose-bioconverting and xylose-fermenting yeast Pichia stipitis.</title>
        <authorList>
            <person name="Jeffries T.W."/>
            <person name="Grigoriev I.V."/>
            <person name="Grimwood J."/>
            <person name="Laplaza J.M."/>
            <person name="Aerts A."/>
            <person name="Salamov A."/>
            <person name="Schmutz J."/>
            <person name="Lindquist E."/>
            <person name="Dehal P."/>
            <person name="Shapiro H."/>
            <person name="Jin Y.S."/>
            <person name="Passoth V."/>
            <person name="Richardson P.M."/>
        </authorList>
    </citation>
    <scope>NUCLEOTIDE SEQUENCE [LARGE SCALE GENOMIC DNA]</scope>
    <source>
        <strain evidence="3">ATCC 58785 / CBS 6054 / NBRC 10063 / NRRL Y-11545</strain>
    </source>
</reference>
<dbReference type="RefSeq" id="XP_001385460.2">
    <property type="nucleotide sequence ID" value="XM_001385423.1"/>
</dbReference>
<dbReference type="GeneID" id="4839940"/>
<dbReference type="EMBL" id="CP000500">
    <property type="protein sequence ID" value="ABN67431.2"/>
    <property type="molecule type" value="Genomic_DNA"/>
</dbReference>
<feature type="region of interest" description="Disordered" evidence="1">
    <location>
        <begin position="1"/>
        <end position="44"/>
    </location>
</feature>
<name>A3LXB6_PICST</name>
<dbReference type="KEGG" id="pic:PICST_32760"/>
<dbReference type="eggNOG" id="ENOG502RJ5A">
    <property type="taxonomic scope" value="Eukaryota"/>
</dbReference>
<keyword evidence="3" id="KW-1185">Reference proteome</keyword>
<gene>
    <name evidence="2" type="ORF">PICST_32760</name>
</gene>
<evidence type="ECO:0000256" key="1">
    <source>
        <dbReference type="SAM" id="MobiDB-lite"/>
    </source>
</evidence>
<evidence type="ECO:0000313" key="3">
    <source>
        <dbReference type="Proteomes" id="UP000002258"/>
    </source>
</evidence>
<dbReference type="Proteomes" id="UP000002258">
    <property type="component" value="Chromosome 6"/>
</dbReference>
<evidence type="ECO:0000313" key="2">
    <source>
        <dbReference type="EMBL" id="ABN67431.2"/>
    </source>
</evidence>
<dbReference type="InParanoid" id="A3LXB6"/>